<evidence type="ECO:0000256" key="1">
    <source>
        <dbReference type="SAM" id="SignalP"/>
    </source>
</evidence>
<comment type="caution">
    <text evidence="2">The sequence shown here is derived from an EMBL/GenBank/DDBJ whole genome shotgun (WGS) entry which is preliminary data.</text>
</comment>
<keyword evidence="3" id="KW-1185">Reference proteome</keyword>
<keyword evidence="1" id="KW-0732">Signal</keyword>
<dbReference type="EMBL" id="SRIO01000001">
    <property type="protein sequence ID" value="TFZ84047.1"/>
    <property type="molecule type" value="Genomic_DNA"/>
</dbReference>
<evidence type="ECO:0000313" key="2">
    <source>
        <dbReference type="EMBL" id="TFZ84047.1"/>
    </source>
</evidence>
<reference evidence="2 3" key="1">
    <citation type="journal article" date="2019" name="ISME J.">
        <title>Candidatus Macondimonas diazotrophica, a novel gammaproteobacterial genus dominating crude-oil-contaminated coastal sediments.</title>
        <authorList>
            <person name="Karthikeyan S."/>
            <person name="Konstantinidis K."/>
        </authorList>
    </citation>
    <scope>NUCLEOTIDE SEQUENCE [LARGE SCALE GENOMIC DNA]</scope>
    <source>
        <strain evidence="2 3">KTK01</strain>
    </source>
</reference>
<feature type="signal peptide" evidence="1">
    <location>
        <begin position="1"/>
        <end position="20"/>
    </location>
</feature>
<dbReference type="RefSeq" id="WP_135280406.1">
    <property type="nucleotide sequence ID" value="NZ_SRIO01000001.1"/>
</dbReference>
<organism evidence="2 3">
    <name type="scientific">Candidatus Macondimonas diazotrophica</name>
    <dbReference type="NCBI Taxonomy" id="2305248"/>
    <lineage>
        <taxon>Bacteria</taxon>
        <taxon>Pseudomonadati</taxon>
        <taxon>Pseudomonadota</taxon>
        <taxon>Gammaproteobacteria</taxon>
        <taxon>Chromatiales</taxon>
        <taxon>Ectothiorhodospiraceae</taxon>
        <taxon>Candidatus Macondimonas</taxon>
    </lineage>
</organism>
<proteinExistence type="predicted"/>
<protein>
    <submittedName>
        <fullName evidence="2">Uncharacterized protein</fullName>
    </submittedName>
</protein>
<gene>
    <name evidence="2" type="ORF">E4680_00430</name>
</gene>
<dbReference type="Proteomes" id="UP000297890">
    <property type="component" value="Unassembled WGS sequence"/>
</dbReference>
<accession>A0A4Z0FDX9</accession>
<sequence length="126" mass="13083">MKPHSIFPVALLAAPALATAQPVEMSDHELSGVTGQAYIIELGPFQKPVADLTERDVVLVSDLARGVEAEAPLLTYVARQSAVKGVNLTVTATKTTVIAGVATVPGVGTVIAPILSLTPTPKVRFE</sequence>
<name>A0A4Z0FDX9_9GAMM</name>
<evidence type="ECO:0000313" key="3">
    <source>
        <dbReference type="Proteomes" id="UP000297890"/>
    </source>
</evidence>
<dbReference type="AlphaFoldDB" id="A0A4Z0FDX9"/>
<feature type="chain" id="PRO_5021259957" evidence="1">
    <location>
        <begin position="21"/>
        <end position="126"/>
    </location>
</feature>